<dbReference type="Gene3D" id="3.40.640.10">
    <property type="entry name" value="Type I PLP-dependent aspartate aminotransferase-like (Major domain)"/>
    <property type="match status" value="1"/>
</dbReference>
<dbReference type="InterPro" id="IPR050596">
    <property type="entry name" value="AspAT/PAT-like"/>
</dbReference>
<dbReference type="InterPro" id="IPR015421">
    <property type="entry name" value="PyrdxlP-dep_Trfase_major"/>
</dbReference>
<dbReference type="InterPro" id="IPR015424">
    <property type="entry name" value="PyrdxlP-dep_Trfase"/>
</dbReference>
<feature type="domain" description="Aminotransferase class I/classII large" evidence="8">
    <location>
        <begin position="33"/>
        <end position="381"/>
    </location>
</feature>
<evidence type="ECO:0000256" key="5">
    <source>
        <dbReference type="ARBA" id="ARBA00022898"/>
    </source>
</evidence>
<evidence type="ECO:0000259" key="8">
    <source>
        <dbReference type="Pfam" id="PF00155"/>
    </source>
</evidence>
<sequence>MKRSTRIRSVTAGGPDGWGVYRRARRMAEAGEPVIELTIGEHDERTDPSILAAMNASALGGHTGYAAGEGTPELRRTIAERITARTGVATSAHEVLVTAGGQAALFAALHAVTDPGETVAYIDPYYVTYPGTIRGASAVPRVIPTRAEDGFMPSAEALSEGLTGARALIVNSPNNPTGAVYPRRTLEQIGAAATSADAWILSDEVYDTQVWEGAHISPRALPGLAERTLMIGSLSKSHAMTGSRVGWVCGPAETIADIANLATHTTYGIPGFIQDAALFALRAGPELERRISAPFERRRHIVAKQLAEQTLVRTLPMAGAMYVMLDIRATGLSGLEFAEALLDAERIAVMPGESFGDCAAGHVRVALTVSDDRLDEAMARLTRFAAGLASAAAE</sequence>
<comment type="catalytic activity">
    <reaction evidence="6">
        <text>L-aspartate + 2-oxoglutarate = oxaloacetate + L-glutamate</text>
        <dbReference type="Rhea" id="RHEA:21824"/>
        <dbReference type="ChEBI" id="CHEBI:16452"/>
        <dbReference type="ChEBI" id="CHEBI:16810"/>
        <dbReference type="ChEBI" id="CHEBI:29985"/>
        <dbReference type="ChEBI" id="CHEBI:29991"/>
        <dbReference type="EC" id="2.6.1.1"/>
    </reaction>
</comment>
<protein>
    <recommendedName>
        <fullName evidence="7">Aminotransferase</fullName>
        <ecNumber evidence="7">2.6.1.-</ecNumber>
    </recommendedName>
</protein>
<evidence type="ECO:0000256" key="1">
    <source>
        <dbReference type="ARBA" id="ARBA00001933"/>
    </source>
</evidence>
<accession>A0A5C5GFK5</accession>
<reference evidence="9 10" key="1">
    <citation type="submission" date="2019-06" db="EMBL/GenBank/DDBJ databases">
        <title>Genome of new Rhodobacteraceae sp. SM1903.</title>
        <authorList>
            <person name="Ren X."/>
        </authorList>
    </citation>
    <scope>NUCLEOTIDE SEQUENCE [LARGE SCALE GENOMIC DNA]</scope>
    <source>
        <strain evidence="9 10">SM1903</strain>
    </source>
</reference>
<name>A0A5C5GFK5_9RHOB</name>
<dbReference type="CDD" id="cd00609">
    <property type="entry name" value="AAT_like"/>
    <property type="match status" value="1"/>
</dbReference>
<dbReference type="EMBL" id="VFFF01000001">
    <property type="protein sequence ID" value="TNY32336.1"/>
    <property type="molecule type" value="Genomic_DNA"/>
</dbReference>
<dbReference type="SUPFAM" id="SSF53383">
    <property type="entry name" value="PLP-dependent transferases"/>
    <property type="match status" value="1"/>
</dbReference>
<evidence type="ECO:0000256" key="4">
    <source>
        <dbReference type="ARBA" id="ARBA00022679"/>
    </source>
</evidence>
<keyword evidence="5" id="KW-0663">Pyridoxal phosphate</keyword>
<dbReference type="GO" id="GO:0030170">
    <property type="term" value="F:pyridoxal phosphate binding"/>
    <property type="evidence" value="ECO:0007669"/>
    <property type="project" value="InterPro"/>
</dbReference>
<dbReference type="PANTHER" id="PTHR46383">
    <property type="entry name" value="ASPARTATE AMINOTRANSFERASE"/>
    <property type="match status" value="1"/>
</dbReference>
<evidence type="ECO:0000313" key="9">
    <source>
        <dbReference type="EMBL" id="TNY32336.1"/>
    </source>
</evidence>
<evidence type="ECO:0000256" key="6">
    <source>
        <dbReference type="ARBA" id="ARBA00049185"/>
    </source>
</evidence>
<dbReference type="GO" id="GO:0004069">
    <property type="term" value="F:L-aspartate:2-oxoglutarate aminotransferase activity"/>
    <property type="evidence" value="ECO:0007669"/>
    <property type="project" value="UniProtKB-EC"/>
</dbReference>
<dbReference type="InterPro" id="IPR004839">
    <property type="entry name" value="Aminotransferase_I/II_large"/>
</dbReference>
<evidence type="ECO:0000313" key="10">
    <source>
        <dbReference type="Proteomes" id="UP000314011"/>
    </source>
</evidence>
<keyword evidence="10" id="KW-1185">Reference proteome</keyword>
<proteinExistence type="inferred from homology"/>
<evidence type="ECO:0000256" key="2">
    <source>
        <dbReference type="ARBA" id="ARBA00007441"/>
    </source>
</evidence>
<keyword evidence="3 7" id="KW-0032">Aminotransferase</keyword>
<dbReference type="AlphaFoldDB" id="A0A5C5GFK5"/>
<dbReference type="PANTHER" id="PTHR46383:SF1">
    <property type="entry name" value="ASPARTATE AMINOTRANSFERASE"/>
    <property type="match status" value="1"/>
</dbReference>
<evidence type="ECO:0000256" key="7">
    <source>
        <dbReference type="RuleBase" id="RU000481"/>
    </source>
</evidence>
<dbReference type="Proteomes" id="UP000314011">
    <property type="component" value="Unassembled WGS sequence"/>
</dbReference>
<dbReference type="OrthoDB" id="9763453at2"/>
<dbReference type="PROSITE" id="PS00105">
    <property type="entry name" value="AA_TRANSFER_CLASS_1"/>
    <property type="match status" value="1"/>
</dbReference>
<comment type="similarity">
    <text evidence="2 7">Belongs to the class-I pyridoxal-phosphate-dependent aminotransferase family.</text>
</comment>
<dbReference type="InterPro" id="IPR004838">
    <property type="entry name" value="NHTrfase_class1_PyrdxlP-BS"/>
</dbReference>
<evidence type="ECO:0000256" key="3">
    <source>
        <dbReference type="ARBA" id="ARBA00022576"/>
    </source>
</evidence>
<dbReference type="RefSeq" id="WP_140193015.1">
    <property type="nucleotide sequence ID" value="NZ_CP065915.1"/>
</dbReference>
<comment type="cofactor">
    <cofactor evidence="1 7">
        <name>pyridoxal 5'-phosphate</name>
        <dbReference type="ChEBI" id="CHEBI:597326"/>
    </cofactor>
</comment>
<organism evidence="9 10">
    <name type="scientific">Pelagovum pacificum</name>
    <dbReference type="NCBI Taxonomy" id="2588711"/>
    <lineage>
        <taxon>Bacteria</taxon>
        <taxon>Pseudomonadati</taxon>
        <taxon>Pseudomonadota</taxon>
        <taxon>Alphaproteobacteria</taxon>
        <taxon>Rhodobacterales</taxon>
        <taxon>Paracoccaceae</taxon>
        <taxon>Pelagovum</taxon>
    </lineage>
</organism>
<gene>
    <name evidence="9" type="ORF">FHY64_03305</name>
</gene>
<dbReference type="Pfam" id="PF00155">
    <property type="entry name" value="Aminotran_1_2"/>
    <property type="match status" value="1"/>
</dbReference>
<dbReference type="GO" id="GO:0006520">
    <property type="term" value="P:amino acid metabolic process"/>
    <property type="evidence" value="ECO:0007669"/>
    <property type="project" value="InterPro"/>
</dbReference>
<keyword evidence="4 7" id="KW-0808">Transferase</keyword>
<dbReference type="EC" id="2.6.1.-" evidence="7"/>
<comment type="caution">
    <text evidence="9">The sequence shown here is derived from an EMBL/GenBank/DDBJ whole genome shotgun (WGS) entry which is preliminary data.</text>
</comment>